<feature type="domain" description="Helicase C-terminal" evidence="6">
    <location>
        <begin position="927"/>
        <end position="1099"/>
    </location>
</feature>
<dbReference type="Pfam" id="PF00271">
    <property type="entry name" value="Helicase_C"/>
    <property type="match status" value="1"/>
</dbReference>
<dbReference type="SMART" id="SM00490">
    <property type="entry name" value="HELICc"/>
    <property type="match status" value="1"/>
</dbReference>
<evidence type="ECO:0000256" key="4">
    <source>
        <dbReference type="ARBA" id="ARBA00022840"/>
    </source>
</evidence>
<dbReference type="InterPro" id="IPR001650">
    <property type="entry name" value="Helicase_C-like"/>
</dbReference>
<evidence type="ECO:0000256" key="3">
    <source>
        <dbReference type="ARBA" id="ARBA00022806"/>
    </source>
</evidence>
<dbReference type="InterPro" id="IPR027417">
    <property type="entry name" value="P-loop_NTPase"/>
</dbReference>
<proteinExistence type="predicted"/>
<evidence type="ECO:0000259" key="5">
    <source>
        <dbReference type="PROSITE" id="PS51192"/>
    </source>
</evidence>
<dbReference type="GO" id="GO:0003676">
    <property type="term" value="F:nucleic acid binding"/>
    <property type="evidence" value="ECO:0007669"/>
    <property type="project" value="InterPro"/>
</dbReference>
<dbReference type="PROSITE" id="PS51192">
    <property type="entry name" value="HELICASE_ATP_BIND_1"/>
    <property type="match status" value="1"/>
</dbReference>
<gene>
    <name evidence="7" type="ORF">NBO_508g0036</name>
</gene>
<dbReference type="GO" id="GO:0016787">
    <property type="term" value="F:hydrolase activity"/>
    <property type="evidence" value="ECO:0007669"/>
    <property type="project" value="UniProtKB-KW"/>
</dbReference>
<name>R0MDM6_NOSB1</name>
<evidence type="ECO:0000313" key="8">
    <source>
        <dbReference type="Proteomes" id="UP000016927"/>
    </source>
</evidence>
<evidence type="ECO:0000256" key="1">
    <source>
        <dbReference type="ARBA" id="ARBA00022741"/>
    </source>
</evidence>
<dbReference type="PROSITE" id="PS51194">
    <property type="entry name" value="HELICASE_CTER"/>
    <property type="match status" value="1"/>
</dbReference>
<keyword evidence="3 7" id="KW-0347">Helicase</keyword>
<dbReference type="OrthoDB" id="5575at2759"/>
<dbReference type="InterPro" id="IPR014001">
    <property type="entry name" value="Helicase_ATP-bd"/>
</dbReference>
<keyword evidence="4" id="KW-0067">ATP-binding</keyword>
<keyword evidence="8" id="KW-1185">Reference proteome</keyword>
<dbReference type="GO" id="GO:0005737">
    <property type="term" value="C:cytoplasm"/>
    <property type="evidence" value="ECO:0007669"/>
    <property type="project" value="TreeGrafter"/>
</dbReference>
<dbReference type="EMBL" id="KB909416">
    <property type="protein sequence ID" value="EOB12185.1"/>
    <property type="molecule type" value="Genomic_DNA"/>
</dbReference>
<accession>R0MDM6</accession>
<reference evidence="7 8" key="1">
    <citation type="journal article" date="2013" name="BMC Genomics">
        <title>Comparative genomics of parasitic silkworm microsporidia reveal an association between genome expansion and host adaptation.</title>
        <authorList>
            <person name="Pan G."/>
            <person name="Xu J."/>
            <person name="Li T."/>
            <person name="Xia Q."/>
            <person name="Liu S.L."/>
            <person name="Zhang G."/>
            <person name="Li S."/>
            <person name="Li C."/>
            <person name="Liu H."/>
            <person name="Yang L."/>
            <person name="Liu T."/>
            <person name="Zhang X."/>
            <person name="Wu Z."/>
            <person name="Fan W."/>
            <person name="Dang X."/>
            <person name="Xiang H."/>
            <person name="Tao M."/>
            <person name="Li Y."/>
            <person name="Hu J."/>
            <person name="Li Z."/>
            <person name="Lin L."/>
            <person name="Luo J."/>
            <person name="Geng L."/>
            <person name="Wang L."/>
            <person name="Long M."/>
            <person name="Wan Y."/>
            <person name="He N."/>
            <person name="Zhang Z."/>
            <person name="Lu C."/>
            <person name="Keeling P.J."/>
            <person name="Wang J."/>
            <person name="Xiang Z."/>
            <person name="Zhou Z."/>
        </authorList>
    </citation>
    <scope>NUCLEOTIDE SEQUENCE [LARGE SCALE GENOMIC DNA]</scope>
    <source>
        <strain evidence="8">CQ1 / CVCC 102059</strain>
    </source>
</reference>
<dbReference type="SUPFAM" id="SSF52540">
    <property type="entry name" value="P-loop containing nucleoside triphosphate hydrolases"/>
    <property type="match status" value="1"/>
</dbReference>
<dbReference type="FunFam" id="3.40.50.300:FF:001039">
    <property type="entry name" value="ATP-dependent RNA helicase DDX60"/>
    <property type="match status" value="1"/>
</dbReference>
<evidence type="ECO:0000259" key="6">
    <source>
        <dbReference type="PROSITE" id="PS51194"/>
    </source>
</evidence>
<keyword evidence="2" id="KW-0378">Hydrolase</keyword>
<sequence>MELQNSENFSKNDYHLQTSLLFQDTPPVYTNISLQFTGIGHLVIYGNSLISFIENKFNLKIENLPLHTYKHAFWFIFSNLKSSGFDVITIFYEEEEENLHKKVILEYLKSLYPYHSVSDFSKYIKNERVALVIGDLSLKSKEFLFKCALEHLYVSVLDKMDFIIPFVYAFVYVPIPIKGDHNQKVKINNVENVPSSPSPMPISTVPPSISKFKSKMDDLFINDKPSYPNFEGEVSEDICLFLLGGGLKTLNFDGRVLFTEPKEDLNFNSSPLLPNTSIKKSIPEQMELDLLVNFKQINSNSSMIHFKNIQRSAMSLFNGRLLFSPIIRESGKSKPLKISKKQQAIIEESEKRIKAKEEEQDKLWLRNFYTKYLKASQEGKKSLLENVNPDKTSLYRRILLLKIEYYSEIWKLELHSENADERLLIPCYSNCIEFVDRYQQTGDPHLEFVLQTLIDCGFEATVHEIIEKMDLEKKDDKKGKSNLNLKFYTDDTSAPSDYDICFQLKYMGDKLKRSLGSKKDKRVLFEPDGWQIKLLDLVDQNKSAVVAAPTSSGKTFICFYAIEKILRESDDNMVIFCLPTKALANQVSADIYARFSPKLNCKTNIQGFLMKDNANDPFNCQVLITIPSLLESILNSPPTKGLRKIKYIIIDEVHKISSEEMGAPIERIFHLSPCPLLVLSATLGNLEGFYGWMKAIENSKGRECELVFHNERYCELKPFVYTNNNNNNSPIIPINNLFAYSYEHIRKFGFGDDINFLPEELLELFDTLCKVLTEEQKELLYPLVPENFFKSNIITKKDCKTYESHLLHYFQGLIKDDLVSEKQIKAVYKLLTRESRKAFEKEYIDEEYISENIIDLLTNLKDQDMLPCIVFNTDRDFVNRLAVRVYEKLEALDSDVKKNKAIEKMKKESKRTRDKEAGKDSWIEESMLAERSFELKDDRKNIKYTFLDPATKISDYELQEETKYIKNTPYEFIDMIYRGIGVHHEQMNRRYRNVAEILFRKKHIRVLFATDTLALGINMPCRSVVFAGDSLLLDPLNYKQMAGRAGRRGYDTLGNVVFMGIPQRRVQNLMVSRLQNIKGVYTYTNSSFIGFNIKESLVKYPLLESTFYGGMTKTSDSSLTLNTQILNLSLTQVKQVNQVDLCNSKHFYDLHNIFLDLHKRKELVDMQMEVLSTLFGPDSYLNELIISNRDTDPSIFIFVLLVQSGLLDYEPSAFMNTLAHIFEVRPLLFPSDHTLPPLNSKIYDFCTSLNAQNIKRISTFYSPALLSLQEKCSTPLHNILSFLQCAHLDSPKNSYILDFFKHNNVKRIRTENNIRSADLFKSLSVINTVFTSLIRWHVKYDLDKEVLRKIQNVYSIFEPKFKGIFA</sequence>
<evidence type="ECO:0000313" key="7">
    <source>
        <dbReference type="EMBL" id="EOB12185.1"/>
    </source>
</evidence>
<dbReference type="GO" id="GO:0005524">
    <property type="term" value="F:ATP binding"/>
    <property type="evidence" value="ECO:0007669"/>
    <property type="project" value="UniProtKB-KW"/>
</dbReference>
<dbReference type="Proteomes" id="UP000016927">
    <property type="component" value="Unassembled WGS sequence"/>
</dbReference>
<organism evidence="7 8">
    <name type="scientific">Nosema bombycis (strain CQ1 / CVCC 102059)</name>
    <name type="common">Microsporidian parasite</name>
    <name type="synonym">Pebrine of silkworm</name>
    <dbReference type="NCBI Taxonomy" id="578461"/>
    <lineage>
        <taxon>Eukaryota</taxon>
        <taxon>Fungi</taxon>
        <taxon>Fungi incertae sedis</taxon>
        <taxon>Microsporidia</taxon>
        <taxon>Nosematidae</taxon>
        <taxon>Nosema</taxon>
    </lineage>
</organism>
<feature type="domain" description="Helicase ATP-binding" evidence="5">
    <location>
        <begin position="535"/>
        <end position="701"/>
    </location>
</feature>
<dbReference type="PANTHER" id="PTHR44533">
    <property type="entry name" value="DEAD/H RNA HELICASE, PUTATIVE-RELATED"/>
    <property type="match status" value="1"/>
</dbReference>
<dbReference type="Pfam" id="PF00270">
    <property type="entry name" value="DEAD"/>
    <property type="match status" value="1"/>
</dbReference>
<dbReference type="InterPro" id="IPR052431">
    <property type="entry name" value="SKI2_subfamily_helicases"/>
</dbReference>
<dbReference type="InterPro" id="IPR011545">
    <property type="entry name" value="DEAD/DEAH_box_helicase_dom"/>
</dbReference>
<dbReference type="GO" id="GO:0004386">
    <property type="term" value="F:helicase activity"/>
    <property type="evidence" value="ECO:0007669"/>
    <property type="project" value="UniProtKB-KW"/>
</dbReference>
<dbReference type="HOGENOM" id="CLU_004113_0_0_1"/>
<dbReference type="Gene3D" id="3.40.50.300">
    <property type="entry name" value="P-loop containing nucleotide triphosphate hydrolases"/>
    <property type="match status" value="2"/>
</dbReference>
<protein>
    <submittedName>
        <fullName evidence="7">Helicase</fullName>
    </submittedName>
</protein>
<dbReference type="VEuPathDB" id="MicrosporidiaDB:NBO_508g0036"/>
<dbReference type="STRING" id="578461.R0MDM6"/>
<keyword evidence="1" id="KW-0547">Nucleotide-binding</keyword>
<dbReference type="SMART" id="SM00487">
    <property type="entry name" value="DEXDc"/>
    <property type="match status" value="1"/>
</dbReference>
<dbReference type="PANTHER" id="PTHR44533:SF4">
    <property type="entry name" value="DEAD_H RNA HELICASE, PUTATIVE-RELATED"/>
    <property type="match status" value="1"/>
</dbReference>
<dbReference type="OMA" id="ILFRKKH"/>
<evidence type="ECO:0000256" key="2">
    <source>
        <dbReference type="ARBA" id="ARBA00022801"/>
    </source>
</evidence>